<reference evidence="1 2" key="1">
    <citation type="submission" date="2024-03" db="EMBL/GenBank/DDBJ databases">
        <title>Human intestinal bacterial collection.</title>
        <authorList>
            <person name="Pauvert C."/>
            <person name="Hitch T.C.A."/>
            <person name="Clavel T."/>
        </authorList>
    </citation>
    <scope>NUCLEOTIDE SEQUENCE [LARGE SCALE GENOMIC DNA]</scope>
    <source>
        <strain evidence="1 2">CLA-AP-H34</strain>
    </source>
</reference>
<keyword evidence="2" id="KW-1185">Reference proteome</keyword>
<gene>
    <name evidence="1" type="ORF">WMO45_04465</name>
</gene>
<proteinExistence type="predicted"/>
<evidence type="ECO:0000313" key="1">
    <source>
        <dbReference type="EMBL" id="MEQ2455766.1"/>
    </source>
</evidence>
<protein>
    <submittedName>
        <fullName evidence="1">Uncharacterized protein</fullName>
    </submittedName>
</protein>
<comment type="caution">
    <text evidence="1">The sequence shown here is derived from an EMBL/GenBank/DDBJ whole genome shotgun (WGS) entry which is preliminary data.</text>
</comment>
<dbReference type="EMBL" id="JBBMFT010000002">
    <property type="protein sequence ID" value="MEQ2455766.1"/>
    <property type="molecule type" value="Genomic_DNA"/>
</dbReference>
<sequence>MPLVAGRGDIGAQEHHLIIEEEVGLLGVRPVVDLEGAGAVLSKEIGATHCGILVLLLKEIIGWLVPAAHGGVGEALMIHCTPEVVGLLLPIGIVKIEHAIGSVLHIEALAVNLFVVLVVPAVYG</sequence>
<name>A0ABV1EQ66_9FIRM</name>
<evidence type="ECO:0000313" key="2">
    <source>
        <dbReference type="Proteomes" id="UP001440599"/>
    </source>
</evidence>
<accession>A0ABV1EQ66</accession>
<organism evidence="1 2">
    <name type="scientific">Flavonifractor hominis</name>
    <dbReference type="NCBI Taxonomy" id="3133178"/>
    <lineage>
        <taxon>Bacteria</taxon>
        <taxon>Bacillati</taxon>
        <taxon>Bacillota</taxon>
        <taxon>Clostridia</taxon>
        <taxon>Eubacteriales</taxon>
        <taxon>Oscillospiraceae</taxon>
        <taxon>Flavonifractor</taxon>
    </lineage>
</organism>
<dbReference type="Proteomes" id="UP001440599">
    <property type="component" value="Unassembled WGS sequence"/>
</dbReference>